<name>A0A091S0H3_NESNO</name>
<feature type="coiled-coil region" evidence="1">
    <location>
        <begin position="449"/>
        <end position="476"/>
    </location>
</feature>
<dbReference type="InterPro" id="IPR051176">
    <property type="entry name" value="Cent_Immune-Sig_Mod"/>
</dbReference>
<keyword evidence="3" id="KW-1133">Transmembrane helix</keyword>
<dbReference type="CDD" id="cd21912">
    <property type="entry name" value="CC1_T3JAM"/>
    <property type="match status" value="1"/>
</dbReference>
<sequence length="519" mass="59678">PRSHGCGAGTRCEGAHEPGESLRQRHNVTTCRHLRRRTPAPPQSPRQREFLRRRNLEDTNADLATAPSPPFLTAHFAEMLTRAALSFQHLWSCPTSRPVLSQLSLSIPLSTSAEAIPRRGVNTQGTQTLTNPRAGAKDSSQQTESNPTVFKHLPFPFQEMVQLSNYLKEALHRELLLKQKMVILQELFSTLLQASEKSWQGQLNEDKLKCKLRALENQLQACTQSYSKECVKKILIDMEDQKQTYEEKAKEALQKMLEDKLQTEQQLQNSQRSLAATREDLAFWKEHYTSLKAELTKMTTAHTELENSFHILQSKLQQADAQNEQLHQTLCRLQSEHTALHQRASALREDNHLKAEHISAIKDKLQKEQSQRVKLEVTISHLHNLIQKQTKEQKTQEAMAPGKDQLFTTQTSPLPPAKEKQNSLLEHPEEEERGEENLKDEMQKRTFQLTAKENECTELRLELEALSEEYRSCLSRLCQCRDELNHFRSKQAKRRRGHWVPLLVAVIAMAITTFLASYR</sequence>
<dbReference type="EMBL" id="KK937914">
    <property type="protein sequence ID" value="KFQ48362.1"/>
    <property type="molecule type" value="Genomic_DNA"/>
</dbReference>
<dbReference type="PANTHER" id="PTHR15715:SF21">
    <property type="entry name" value="TRAF3-INTERACTING JNK-ACTIVATING MODULATOR"/>
    <property type="match status" value="1"/>
</dbReference>
<feature type="transmembrane region" description="Helical" evidence="3">
    <location>
        <begin position="499"/>
        <end position="518"/>
    </location>
</feature>
<keyword evidence="3" id="KW-0812">Transmembrane</keyword>
<evidence type="ECO:0000313" key="4">
    <source>
        <dbReference type="EMBL" id="KFQ48362.1"/>
    </source>
</evidence>
<gene>
    <name evidence="4" type="ORF">N333_07327</name>
</gene>
<keyword evidence="5" id="KW-1185">Reference proteome</keyword>
<proteinExistence type="predicted"/>
<dbReference type="PANTHER" id="PTHR15715">
    <property type="entry name" value="CENTROSOMAL PROTEIN OF 170 KDA"/>
    <property type="match status" value="1"/>
</dbReference>
<evidence type="ECO:0000256" key="2">
    <source>
        <dbReference type="SAM" id="MobiDB-lite"/>
    </source>
</evidence>
<protein>
    <submittedName>
        <fullName evidence="4">TRAF3-interacting JNK-activating modulator</fullName>
    </submittedName>
</protein>
<keyword evidence="1" id="KW-0175">Coiled coil</keyword>
<evidence type="ECO:0000256" key="3">
    <source>
        <dbReference type="SAM" id="Phobius"/>
    </source>
</evidence>
<organism evidence="4 5">
    <name type="scientific">Nestor notabilis</name>
    <name type="common">Kea</name>
    <dbReference type="NCBI Taxonomy" id="176057"/>
    <lineage>
        <taxon>Eukaryota</taxon>
        <taxon>Metazoa</taxon>
        <taxon>Chordata</taxon>
        <taxon>Craniata</taxon>
        <taxon>Vertebrata</taxon>
        <taxon>Euteleostomi</taxon>
        <taxon>Archelosauria</taxon>
        <taxon>Archosauria</taxon>
        <taxon>Dinosauria</taxon>
        <taxon>Saurischia</taxon>
        <taxon>Theropoda</taxon>
        <taxon>Coelurosauria</taxon>
        <taxon>Aves</taxon>
        <taxon>Neognathae</taxon>
        <taxon>Neoaves</taxon>
        <taxon>Telluraves</taxon>
        <taxon>Australaves</taxon>
        <taxon>Psittaciformes</taxon>
        <taxon>Psittacidae</taxon>
        <taxon>Nestor</taxon>
    </lineage>
</organism>
<accession>A0A091S0H3</accession>
<evidence type="ECO:0000313" key="5">
    <source>
        <dbReference type="Proteomes" id="UP000053840"/>
    </source>
</evidence>
<feature type="region of interest" description="Disordered" evidence="2">
    <location>
        <begin position="123"/>
        <end position="146"/>
    </location>
</feature>
<evidence type="ECO:0000256" key="1">
    <source>
        <dbReference type="SAM" id="Coils"/>
    </source>
</evidence>
<reference evidence="4 5" key="1">
    <citation type="submission" date="2014-04" db="EMBL/GenBank/DDBJ databases">
        <title>Genome evolution of avian class.</title>
        <authorList>
            <person name="Zhang G."/>
            <person name="Li C."/>
        </authorList>
    </citation>
    <scope>NUCLEOTIDE SEQUENCE [LARGE SCALE GENOMIC DNA]</scope>
    <source>
        <strain evidence="4">BGI_N333</strain>
    </source>
</reference>
<feature type="region of interest" description="Disordered" evidence="2">
    <location>
        <begin position="406"/>
        <end position="441"/>
    </location>
</feature>
<feature type="non-terminal residue" evidence="4">
    <location>
        <position position="519"/>
    </location>
</feature>
<keyword evidence="3" id="KW-0472">Membrane</keyword>
<feature type="non-terminal residue" evidence="4">
    <location>
        <position position="1"/>
    </location>
</feature>
<feature type="coiled-coil region" evidence="1">
    <location>
        <begin position="205"/>
        <end position="322"/>
    </location>
</feature>
<dbReference type="AlphaFoldDB" id="A0A091S0H3"/>
<dbReference type="Proteomes" id="UP000053840">
    <property type="component" value="Unassembled WGS sequence"/>
</dbReference>
<feature type="region of interest" description="Disordered" evidence="2">
    <location>
        <begin position="1"/>
        <end position="20"/>
    </location>
</feature>